<comment type="caution">
    <text evidence="2">The sequence shown here is derived from an EMBL/GenBank/DDBJ whole genome shotgun (WGS) entry which is preliminary data.</text>
</comment>
<organism evidence="2 3">
    <name type="scientific">Catenuloplanes nepalensis</name>
    <dbReference type="NCBI Taxonomy" id="587533"/>
    <lineage>
        <taxon>Bacteria</taxon>
        <taxon>Bacillati</taxon>
        <taxon>Actinomycetota</taxon>
        <taxon>Actinomycetes</taxon>
        <taxon>Micromonosporales</taxon>
        <taxon>Micromonosporaceae</taxon>
        <taxon>Catenuloplanes</taxon>
    </lineage>
</organism>
<reference evidence="2 3" key="1">
    <citation type="submission" date="2023-07" db="EMBL/GenBank/DDBJ databases">
        <title>Sequencing the genomes of 1000 actinobacteria strains.</title>
        <authorList>
            <person name="Klenk H.-P."/>
        </authorList>
    </citation>
    <scope>NUCLEOTIDE SEQUENCE [LARGE SCALE GENOMIC DNA]</scope>
    <source>
        <strain evidence="2 3">DSM 44710</strain>
    </source>
</reference>
<gene>
    <name evidence="2" type="ORF">J2S43_007284</name>
</gene>
<proteinExistence type="predicted"/>
<dbReference type="EMBL" id="JAUSRA010000001">
    <property type="protein sequence ID" value="MDP9798772.1"/>
    <property type="molecule type" value="Genomic_DNA"/>
</dbReference>
<feature type="domain" description="ScoMcrA-like N-terminal head" evidence="1">
    <location>
        <begin position="4"/>
        <end position="89"/>
    </location>
</feature>
<dbReference type="Proteomes" id="UP001240984">
    <property type="component" value="Unassembled WGS sequence"/>
</dbReference>
<sequence>MSLSDLTRESVLEAIAECDTLGREAFRRRYGFGAALEYVLVHEGGEYDSKAIAGVAHRYAAGVVLPAGRFTGGVDSVVRQLSRLGFTVARRAEAARAPLVLIAPSYGNPASRARFADTLDRAVPFVDGPIRALLKEGEFAQLIRLHPDGSARFWGALARHDSKMDRLAEKDPVLFTGDNHVQAIARLGCRLRNPELADALWHPDPKTGSWSNVYTVLDFERVTDLRYDEIRALAGYSPNDVFQETRVPRSDQAAALIDGLGLSVEENPEQTDARDEARLLRALNGQDDLFEAESHHTDTSEYDLPGRKITLQRAEARLVARYRNTLSDPQAWRLRLDVGWTDLFDPARADLIEAKRSASHRHVREALGQLLDYAAHASRTIERLTALFPEAPAEADTRLLHRYGIDCLYWEGAEDFVRLEAPDAARQRMRTAWSADTDTSP</sequence>
<evidence type="ECO:0000259" key="1">
    <source>
        <dbReference type="Pfam" id="PF26345"/>
    </source>
</evidence>
<protein>
    <recommendedName>
        <fullName evidence="1">ScoMcrA-like N-terminal head domain-containing protein</fullName>
    </recommendedName>
</protein>
<evidence type="ECO:0000313" key="3">
    <source>
        <dbReference type="Proteomes" id="UP001240984"/>
    </source>
</evidence>
<accession>A0ABT9N501</accession>
<keyword evidence="3" id="KW-1185">Reference proteome</keyword>
<dbReference type="RefSeq" id="WP_306836905.1">
    <property type="nucleotide sequence ID" value="NZ_JAUSRA010000001.1"/>
</dbReference>
<dbReference type="Pfam" id="PF26345">
    <property type="entry name" value="ScoMcrA_N"/>
    <property type="match status" value="1"/>
</dbReference>
<name>A0ABT9N501_9ACTN</name>
<dbReference type="InterPro" id="IPR058807">
    <property type="entry name" value="ScoMcrA_N"/>
</dbReference>
<evidence type="ECO:0000313" key="2">
    <source>
        <dbReference type="EMBL" id="MDP9798772.1"/>
    </source>
</evidence>